<reference evidence="3 4" key="1">
    <citation type="submission" date="2016-10" db="EMBL/GenBank/DDBJ databases">
        <authorList>
            <person name="de Groot N.N."/>
        </authorList>
    </citation>
    <scope>NUCLEOTIDE SEQUENCE [LARGE SCALE GENOMIC DNA]</scope>
    <source>
        <strain evidence="3 4">CGMCC 4.2026</strain>
    </source>
</reference>
<dbReference type="OrthoDB" id="4224340at2"/>
<dbReference type="EMBL" id="FODD01000031">
    <property type="protein sequence ID" value="SEO57060.1"/>
    <property type="molecule type" value="Genomic_DNA"/>
</dbReference>
<protein>
    <submittedName>
        <fullName evidence="3">Uncharacterized protein</fullName>
    </submittedName>
</protein>
<keyword evidence="2" id="KW-0472">Membrane</keyword>
<feature type="region of interest" description="Disordered" evidence="1">
    <location>
        <begin position="396"/>
        <end position="419"/>
    </location>
</feature>
<keyword evidence="2" id="KW-0812">Transmembrane</keyword>
<sequence>MPGAGPRVRPRVLRGLVPWTVAAIVLLGAGSAGTVIADRESRQVNVTVVSADGRGHCRVGWTDPWSHRERRGPMDCPLTEWDHQLRAGDVVTEGVSGWPVRGQLYDATTGDDPLFVAAAWVAVAGAVLLAGVAAAAFYRRFRRRFPRRFVAGRAVAGGAVGPGAPSPRGGLPGAGSDGLPDALDVPGYAALAAAARAQWTAAGWDARTPPADHDVREVPWWRVRALRRFSEVLPGLVMLLLIAVSVATSTRTSVREVWPVVLTVVVGVLSVQLVCAEVRGAAELARAARSPFAEIRRYVAVRDTRTGALWMLLFPLGGDGDDLPQATLPLSSRVRTGGRRYGIPAAPVGEVELHSDQGRPDTVVPWSGGRPVWPAGPLVTVDPGDPELLARLRYLTSPGAGAGGRRSRRRTPPVDPTIR</sequence>
<keyword evidence="2" id="KW-1133">Transmembrane helix</keyword>
<proteinExistence type="predicted"/>
<gene>
    <name evidence="3" type="ORF">SAMN05216267_103125</name>
</gene>
<name>A0A1H8QS24_9ACTN</name>
<dbReference type="RefSeq" id="WP_143080572.1">
    <property type="nucleotide sequence ID" value="NZ_FODD01000031.1"/>
</dbReference>
<evidence type="ECO:0000313" key="4">
    <source>
        <dbReference type="Proteomes" id="UP000181951"/>
    </source>
</evidence>
<evidence type="ECO:0000256" key="2">
    <source>
        <dbReference type="SAM" id="Phobius"/>
    </source>
</evidence>
<keyword evidence="4" id="KW-1185">Reference proteome</keyword>
<feature type="transmembrane region" description="Helical" evidence="2">
    <location>
        <begin position="12"/>
        <end position="37"/>
    </location>
</feature>
<feature type="transmembrane region" description="Helical" evidence="2">
    <location>
        <begin position="114"/>
        <end position="138"/>
    </location>
</feature>
<feature type="transmembrane region" description="Helical" evidence="2">
    <location>
        <begin position="257"/>
        <end position="276"/>
    </location>
</feature>
<dbReference type="AlphaFoldDB" id="A0A1H8QS24"/>
<dbReference type="Proteomes" id="UP000181951">
    <property type="component" value="Unassembled WGS sequence"/>
</dbReference>
<accession>A0A1H8QS24</accession>
<organism evidence="3 4">
    <name type="scientific">Actinacidiphila rubida</name>
    <dbReference type="NCBI Taxonomy" id="310780"/>
    <lineage>
        <taxon>Bacteria</taxon>
        <taxon>Bacillati</taxon>
        <taxon>Actinomycetota</taxon>
        <taxon>Actinomycetes</taxon>
        <taxon>Kitasatosporales</taxon>
        <taxon>Streptomycetaceae</taxon>
        <taxon>Actinacidiphila</taxon>
    </lineage>
</organism>
<evidence type="ECO:0000256" key="1">
    <source>
        <dbReference type="SAM" id="MobiDB-lite"/>
    </source>
</evidence>
<feature type="transmembrane region" description="Helical" evidence="2">
    <location>
        <begin position="232"/>
        <end position="251"/>
    </location>
</feature>
<evidence type="ECO:0000313" key="3">
    <source>
        <dbReference type="EMBL" id="SEO57060.1"/>
    </source>
</evidence>